<dbReference type="PANTHER" id="PTHR47331">
    <property type="entry name" value="PHD-TYPE DOMAIN-CONTAINING PROTEIN"/>
    <property type="match status" value="1"/>
</dbReference>
<dbReference type="Proteomes" id="UP000887577">
    <property type="component" value="Unplaced"/>
</dbReference>
<sequence length="753" mass="87427">MGIWLAAKIVTYVSTQMKLEKCEKFIWTDSQISYYWFQKHPKNVFVSNRLKEVLRSNSTCLFIPGILNPADLGTRGISFEELKSSHIWWKGPHFLKQKRENWPKSPEVGNVFNSTITTITAINEATTWQNTESKREIEIDPNLTFSRLKSVVAEQLQLKQANDITATDLKEAEEKLIQQEQKLLIKPKDMKEFKLSKNEDGLFCLNCRFDHAELINSKPVFLPKNSPLTKIIIQDVHEKLHHSGIPHTLSKIREKFWIPSGRNTVKEVLGKCKDCKYWKGKSFALPQMPNLPSTRVNVSKPFQNVGLDYCGPFKVKGDKEKVWICLFTCFTTRLIHLEPVTSMNSEDFLAAFRRFTARRGVPCYILSDNAKQFKTAATALDELWSKSIKDEHTVQYCNENAIVWDYITERAPWKGGLYERMVGLVKNALKQTIGRRFINFVEFWTFLCEVEATINSRPLTYVHSKEAFVIRPIDFISPQIKLTLPTVTVDNEKDDETFLPSDSCGGERLVEHYRKTSIYLEKFWNLWSKEYLNFLRERNDMEHKNRRGAIKRHPIVNESVLVFEPDQPRGLWKTAKVKELIYSNDNEIRSVKIEYSDGFVTRRAINHLYPFEESFENLEPATGHDQNTKTMNSISRISLEEISSSESSESETDKETLRKEMKETRKAESILRKELKVVKKLIKQMVDEYNKVIMTELESGLSENDKDGICNKLLQLNTKILEAVQTRKALLSELAEVRKENQVIRKALNQNNK</sequence>
<dbReference type="Pfam" id="PF17921">
    <property type="entry name" value="Integrase_H2C2"/>
    <property type="match status" value="1"/>
</dbReference>
<dbReference type="SUPFAM" id="SSF53098">
    <property type="entry name" value="Ribonuclease H-like"/>
    <property type="match status" value="1"/>
</dbReference>
<dbReference type="AlphaFoldDB" id="A0A914YQM0"/>
<evidence type="ECO:0000313" key="5">
    <source>
        <dbReference type="WBParaSite" id="PSU_v2.g2476.t1"/>
    </source>
</evidence>
<accession>A0A914YQM0</accession>
<dbReference type="Pfam" id="PF18701">
    <property type="entry name" value="DUF5641"/>
    <property type="match status" value="1"/>
</dbReference>
<evidence type="ECO:0000259" key="3">
    <source>
        <dbReference type="PROSITE" id="PS50994"/>
    </source>
</evidence>
<keyword evidence="4" id="KW-1185">Reference proteome</keyword>
<feature type="region of interest" description="Disordered" evidence="2">
    <location>
        <begin position="639"/>
        <end position="661"/>
    </location>
</feature>
<keyword evidence="1" id="KW-0175">Coiled coil</keyword>
<dbReference type="Gene3D" id="3.30.420.10">
    <property type="entry name" value="Ribonuclease H-like superfamily/Ribonuclease H"/>
    <property type="match status" value="1"/>
</dbReference>
<dbReference type="WBParaSite" id="PSU_v2.g2476.t1">
    <property type="protein sequence ID" value="PSU_v2.g2476.t1"/>
    <property type="gene ID" value="PSU_v2.g2476"/>
</dbReference>
<evidence type="ECO:0000256" key="1">
    <source>
        <dbReference type="SAM" id="Coils"/>
    </source>
</evidence>
<name>A0A914YQM0_9BILA</name>
<dbReference type="InterPro" id="IPR036397">
    <property type="entry name" value="RNaseH_sf"/>
</dbReference>
<feature type="compositionally biased region" description="Basic and acidic residues" evidence="2">
    <location>
        <begin position="651"/>
        <end position="661"/>
    </location>
</feature>
<reference evidence="5" key="1">
    <citation type="submission" date="2022-11" db="UniProtKB">
        <authorList>
            <consortium name="WormBaseParasite"/>
        </authorList>
    </citation>
    <scope>IDENTIFICATION</scope>
</reference>
<dbReference type="Gene3D" id="1.10.340.70">
    <property type="match status" value="1"/>
</dbReference>
<dbReference type="InterPro" id="IPR040676">
    <property type="entry name" value="DUF5641"/>
</dbReference>
<dbReference type="InterPro" id="IPR012337">
    <property type="entry name" value="RNaseH-like_sf"/>
</dbReference>
<proteinExistence type="predicted"/>
<organism evidence="4 5">
    <name type="scientific">Panagrolaimus superbus</name>
    <dbReference type="NCBI Taxonomy" id="310955"/>
    <lineage>
        <taxon>Eukaryota</taxon>
        <taxon>Metazoa</taxon>
        <taxon>Ecdysozoa</taxon>
        <taxon>Nematoda</taxon>
        <taxon>Chromadorea</taxon>
        <taxon>Rhabditida</taxon>
        <taxon>Tylenchina</taxon>
        <taxon>Panagrolaimomorpha</taxon>
        <taxon>Panagrolaimoidea</taxon>
        <taxon>Panagrolaimidae</taxon>
        <taxon>Panagrolaimus</taxon>
    </lineage>
</organism>
<dbReference type="PROSITE" id="PS50994">
    <property type="entry name" value="INTEGRASE"/>
    <property type="match status" value="1"/>
</dbReference>
<feature type="domain" description="Integrase catalytic" evidence="3">
    <location>
        <begin position="297"/>
        <end position="480"/>
    </location>
</feature>
<dbReference type="InterPro" id="IPR041588">
    <property type="entry name" value="Integrase_H2C2"/>
</dbReference>
<evidence type="ECO:0000313" key="4">
    <source>
        <dbReference type="Proteomes" id="UP000887577"/>
    </source>
</evidence>
<protein>
    <submittedName>
        <fullName evidence="5">Integrase catalytic domain-containing protein</fullName>
    </submittedName>
</protein>
<dbReference type="GO" id="GO:0003676">
    <property type="term" value="F:nucleic acid binding"/>
    <property type="evidence" value="ECO:0007669"/>
    <property type="project" value="InterPro"/>
</dbReference>
<evidence type="ECO:0000256" key="2">
    <source>
        <dbReference type="SAM" id="MobiDB-lite"/>
    </source>
</evidence>
<feature type="coiled-coil region" evidence="1">
    <location>
        <begin position="720"/>
        <end position="747"/>
    </location>
</feature>
<dbReference type="GO" id="GO:0015074">
    <property type="term" value="P:DNA integration"/>
    <property type="evidence" value="ECO:0007669"/>
    <property type="project" value="InterPro"/>
</dbReference>
<dbReference type="InterPro" id="IPR001584">
    <property type="entry name" value="Integrase_cat-core"/>
</dbReference>